<dbReference type="Gene3D" id="3.40.50.150">
    <property type="entry name" value="Vaccinia Virus protein VP39"/>
    <property type="match status" value="1"/>
</dbReference>
<comment type="catalytic activity">
    <reaction evidence="6">
        <text>arsenic triglutathione + 3 [thioredoxin]-dithiol + 3 S-adenosyl-L-methionine = trimethylarsine + 3 [thioredoxin]-disulfide + 3 glutathione + 3 S-adenosyl-L-homocysteine + 3 H(+)</text>
        <dbReference type="Rhea" id="RHEA:69432"/>
        <dbReference type="Rhea" id="RHEA-COMP:10698"/>
        <dbReference type="Rhea" id="RHEA-COMP:10700"/>
        <dbReference type="ChEBI" id="CHEBI:15378"/>
        <dbReference type="ChEBI" id="CHEBI:27130"/>
        <dbReference type="ChEBI" id="CHEBI:29950"/>
        <dbReference type="ChEBI" id="CHEBI:50058"/>
        <dbReference type="ChEBI" id="CHEBI:57856"/>
        <dbReference type="ChEBI" id="CHEBI:57925"/>
        <dbReference type="ChEBI" id="CHEBI:59789"/>
        <dbReference type="ChEBI" id="CHEBI:183640"/>
        <dbReference type="EC" id="2.1.1.137"/>
    </reaction>
</comment>
<dbReference type="GO" id="GO:0009404">
    <property type="term" value="P:toxin metabolic process"/>
    <property type="evidence" value="ECO:0007669"/>
    <property type="project" value="TreeGrafter"/>
</dbReference>
<dbReference type="RefSeq" id="XP_030632080.1">
    <property type="nucleotide sequence ID" value="XM_030776220.1"/>
</dbReference>
<dbReference type="GeneID" id="115813679"/>
<evidence type="ECO:0000256" key="5">
    <source>
        <dbReference type="ARBA" id="ARBA00047943"/>
    </source>
</evidence>
<dbReference type="PANTHER" id="PTHR43675:SF7">
    <property type="entry name" value="ARSENITE METHYLTRANSFERASE"/>
    <property type="match status" value="1"/>
</dbReference>
<evidence type="ECO:0000256" key="4">
    <source>
        <dbReference type="ARBA" id="ARBA00047941"/>
    </source>
</evidence>
<evidence type="ECO:0000313" key="10">
    <source>
        <dbReference type="RefSeq" id="XP_030632079.1"/>
    </source>
</evidence>
<dbReference type="Proteomes" id="UP000504632">
    <property type="component" value="Chromosome 6"/>
</dbReference>
<name>A0A6J2VJB4_CHACN</name>
<dbReference type="CDD" id="cd02440">
    <property type="entry name" value="AdoMet_MTases"/>
    <property type="match status" value="1"/>
</dbReference>
<dbReference type="InterPro" id="IPR029063">
    <property type="entry name" value="SAM-dependent_MTases_sf"/>
</dbReference>
<comment type="catalytic activity">
    <reaction evidence="4">
        <text>arsenic triglutathione + [thioredoxin]-dithiol + S-adenosyl-L-methionine + 2 H2O = methylarsonous acid + [thioredoxin]-disulfide + 3 glutathione + S-adenosyl-L-homocysteine + H(+)</text>
        <dbReference type="Rhea" id="RHEA:69460"/>
        <dbReference type="Rhea" id="RHEA-COMP:10698"/>
        <dbReference type="Rhea" id="RHEA-COMP:10700"/>
        <dbReference type="ChEBI" id="CHEBI:15377"/>
        <dbReference type="ChEBI" id="CHEBI:15378"/>
        <dbReference type="ChEBI" id="CHEBI:17826"/>
        <dbReference type="ChEBI" id="CHEBI:29950"/>
        <dbReference type="ChEBI" id="CHEBI:50058"/>
        <dbReference type="ChEBI" id="CHEBI:57856"/>
        <dbReference type="ChEBI" id="CHEBI:57925"/>
        <dbReference type="ChEBI" id="CHEBI:59789"/>
        <dbReference type="ChEBI" id="CHEBI:183640"/>
        <dbReference type="EC" id="2.1.1.137"/>
    </reaction>
</comment>
<dbReference type="RefSeq" id="XP_030632079.1">
    <property type="nucleotide sequence ID" value="XM_030776219.1"/>
</dbReference>
<reference evidence="9 10" key="1">
    <citation type="submission" date="2025-04" db="UniProtKB">
        <authorList>
            <consortium name="RefSeq"/>
        </authorList>
    </citation>
    <scope>IDENTIFICATION</scope>
</reference>
<dbReference type="GO" id="GO:0005829">
    <property type="term" value="C:cytosol"/>
    <property type="evidence" value="ECO:0007669"/>
    <property type="project" value="TreeGrafter"/>
</dbReference>
<protein>
    <recommendedName>
        <fullName evidence="3">Arsenite methyltransferase</fullName>
        <ecNumber evidence="2">2.1.1.137</ecNumber>
    </recommendedName>
</protein>
<dbReference type="InterPro" id="IPR025714">
    <property type="entry name" value="Methyltranfer_dom"/>
</dbReference>
<dbReference type="RefSeq" id="XP_030632082.1">
    <property type="nucleotide sequence ID" value="XM_030776222.1"/>
</dbReference>
<dbReference type="InterPro" id="IPR026669">
    <property type="entry name" value="Arsenite_MeTrfase-like"/>
</dbReference>
<evidence type="ECO:0000256" key="6">
    <source>
        <dbReference type="ARBA" id="ARBA00048428"/>
    </source>
</evidence>
<dbReference type="Gene3D" id="3.40.5.100">
    <property type="match status" value="1"/>
</dbReference>
<evidence type="ECO:0000313" key="12">
    <source>
        <dbReference type="RefSeq" id="XP_030632082.1"/>
    </source>
</evidence>
<evidence type="ECO:0000256" key="2">
    <source>
        <dbReference type="ARBA" id="ARBA00034521"/>
    </source>
</evidence>
<dbReference type="GO" id="GO:0018872">
    <property type="term" value="P:arsonoacetate metabolic process"/>
    <property type="evidence" value="ECO:0007669"/>
    <property type="project" value="TreeGrafter"/>
</dbReference>
<evidence type="ECO:0000313" key="9">
    <source>
        <dbReference type="RefSeq" id="XP_030632078.1"/>
    </source>
</evidence>
<dbReference type="Pfam" id="PF13847">
    <property type="entry name" value="Methyltransf_31"/>
    <property type="match status" value="1"/>
</dbReference>
<dbReference type="GO" id="GO:0030791">
    <property type="term" value="F:arsenite methyltransferase activity"/>
    <property type="evidence" value="ECO:0007669"/>
    <property type="project" value="UniProtKB-EC"/>
</dbReference>
<comment type="catalytic activity">
    <reaction evidence="5">
        <text>arsenic triglutathione + 2 [thioredoxin]-dithiol + 2 S-adenosyl-L-methionine + H2O = dimethylarsinous acid + 2 [thioredoxin]-disulfide + 3 glutathione + 2 S-adenosyl-L-homocysteine + 2 H(+)</text>
        <dbReference type="Rhea" id="RHEA:69464"/>
        <dbReference type="Rhea" id="RHEA-COMP:10698"/>
        <dbReference type="Rhea" id="RHEA-COMP:10700"/>
        <dbReference type="ChEBI" id="CHEBI:15377"/>
        <dbReference type="ChEBI" id="CHEBI:15378"/>
        <dbReference type="ChEBI" id="CHEBI:23808"/>
        <dbReference type="ChEBI" id="CHEBI:29950"/>
        <dbReference type="ChEBI" id="CHEBI:50058"/>
        <dbReference type="ChEBI" id="CHEBI:57856"/>
        <dbReference type="ChEBI" id="CHEBI:57925"/>
        <dbReference type="ChEBI" id="CHEBI:59789"/>
        <dbReference type="ChEBI" id="CHEBI:183640"/>
        <dbReference type="EC" id="2.1.1.137"/>
    </reaction>
</comment>
<proteinExistence type="inferred from homology"/>
<organism evidence="8 10">
    <name type="scientific">Chanos chanos</name>
    <name type="common">Milkfish</name>
    <name type="synonym">Mugil chanos</name>
    <dbReference type="NCBI Taxonomy" id="29144"/>
    <lineage>
        <taxon>Eukaryota</taxon>
        <taxon>Metazoa</taxon>
        <taxon>Chordata</taxon>
        <taxon>Craniata</taxon>
        <taxon>Vertebrata</taxon>
        <taxon>Euteleostomi</taxon>
        <taxon>Actinopterygii</taxon>
        <taxon>Neopterygii</taxon>
        <taxon>Teleostei</taxon>
        <taxon>Ostariophysi</taxon>
        <taxon>Gonorynchiformes</taxon>
        <taxon>Chanidae</taxon>
        <taxon>Chanos</taxon>
    </lineage>
</organism>
<feature type="domain" description="Methyltransferase" evidence="7">
    <location>
        <begin position="67"/>
        <end position="213"/>
    </location>
</feature>
<evidence type="ECO:0000256" key="3">
    <source>
        <dbReference type="ARBA" id="ARBA00034545"/>
    </source>
</evidence>
<keyword evidence="8" id="KW-1185">Reference proteome</keyword>
<evidence type="ECO:0000256" key="1">
    <source>
        <dbReference type="ARBA" id="ARBA00034487"/>
    </source>
</evidence>
<evidence type="ECO:0000313" key="8">
    <source>
        <dbReference type="Proteomes" id="UP000504632"/>
    </source>
</evidence>
<gene>
    <name evidence="9 10 11 12" type="primary">LOC115813679</name>
</gene>
<dbReference type="AlphaFoldDB" id="A0A6J2VJB4"/>
<comment type="similarity">
    <text evidence="1">Belongs to the methyltransferase superfamily. Arsenite methyltransferase family.</text>
</comment>
<dbReference type="PANTHER" id="PTHR43675">
    <property type="entry name" value="ARSENITE METHYLTRANSFERASE"/>
    <property type="match status" value="1"/>
</dbReference>
<evidence type="ECO:0000313" key="11">
    <source>
        <dbReference type="RefSeq" id="XP_030632080.1"/>
    </source>
</evidence>
<sequence>MASVVHENVKSYYGSRLQTSSDLQTNATCSKPARPLPKSAAEALKHVHPEVCSRYFGCGLVIPEKLEGCKILDLGSGSGRDCYVLSKLVGKDGRVTGLDMTEEMILISQKYVQYHQEKFGYEEPNMEFVQGYMERLRDAGIESNSLDVIVSNCVICLCPDKRAVLKEAYQALKEGGEFYFSDMYASKVVPESFKEDQVLWGEGMAGALYWQDLISLTKEIGFSTPCLVSSSRIVVHNPDLQKKTGDVQYASGTYRFFKIPRDLVKTRAVVTYRGTVLDCAEQLEFDASHVFKTGAPVEVDAEMAAILQLSRFSVDFSIQKLDTPEHKQDPNPSQFCHLSPFLLADRLGCSIQQCSKTGKTGDGGKDPSTVCDGKTTTGACKQ</sequence>
<accession>A0A6J2VJB4</accession>
<dbReference type="EC" id="2.1.1.137" evidence="2"/>
<evidence type="ECO:0000259" key="7">
    <source>
        <dbReference type="Pfam" id="PF13847"/>
    </source>
</evidence>
<dbReference type="RefSeq" id="XP_030632078.1">
    <property type="nucleotide sequence ID" value="XM_030776218.1"/>
</dbReference>
<dbReference type="SUPFAM" id="SSF53335">
    <property type="entry name" value="S-adenosyl-L-methionine-dependent methyltransferases"/>
    <property type="match status" value="1"/>
</dbReference>